<proteinExistence type="predicted"/>
<dbReference type="Proteomes" id="UP001595797">
    <property type="component" value="Unassembled WGS sequence"/>
</dbReference>
<dbReference type="EMBL" id="JBHSIW010000011">
    <property type="protein sequence ID" value="MFC4903878.1"/>
    <property type="molecule type" value="Genomic_DNA"/>
</dbReference>
<keyword evidence="1" id="KW-0472">Membrane</keyword>
<organism evidence="2 3">
    <name type="scientific">Kocuria oceani</name>
    <dbReference type="NCBI Taxonomy" id="988827"/>
    <lineage>
        <taxon>Bacteria</taxon>
        <taxon>Bacillati</taxon>
        <taxon>Actinomycetota</taxon>
        <taxon>Actinomycetes</taxon>
        <taxon>Micrococcales</taxon>
        <taxon>Micrococcaceae</taxon>
        <taxon>Kocuria</taxon>
    </lineage>
</organism>
<protein>
    <submittedName>
        <fullName evidence="2">Uncharacterized protein</fullName>
    </submittedName>
</protein>
<evidence type="ECO:0000313" key="3">
    <source>
        <dbReference type="Proteomes" id="UP001595797"/>
    </source>
</evidence>
<dbReference type="RefSeq" id="WP_277551158.1">
    <property type="nucleotide sequence ID" value="NZ_JARAMH010000007.1"/>
</dbReference>
<keyword evidence="1" id="KW-1133">Transmembrane helix</keyword>
<keyword evidence="1" id="KW-0812">Transmembrane</keyword>
<reference evidence="3" key="1">
    <citation type="journal article" date="2019" name="Int. J. Syst. Evol. Microbiol.">
        <title>The Global Catalogue of Microorganisms (GCM) 10K type strain sequencing project: providing services to taxonomists for standard genome sequencing and annotation.</title>
        <authorList>
            <consortium name="The Broad Institute Genomics Platform"/>
            <consortium name="The Broad Institute Genome Sequencing Center for Infectious Disease"/>
            <person name="Wu L."/>
            <person name="Ma J."/>
        </authorList>
    </citation>
    <scope>NUCLEOTIDE SEQUENCE [LARGE SCALE GENOMIC DNA]</scope>
    <source>
        <strain evidence="3">CGMCC 4.6946</strain>
    </source>
</reference>
<comment type="caution">
    <text evidence="2">The sequence shown here is derived from an EMBL/GenBank/DDBJ whole genome shotgun (WGS) entry which is preliminary data.</text>
</comment>
<sequence>MLTGVDKLLLGLWLLPLGLGFVVGLRAGGDDGLVLLFVSGVVAAMYPAVLAGMLHHARRRRRWADLVAADGPFGRTDRTAPVGEDVPEAPGGRGRLLVVRALPLLLVVPVAVHLVAAGGGWASAVITAQLITVVTMAAHVHQGGREPGPASPWPSA</sequence>
<keyword evidence="3" id="KW-1185">Reference proteome</keyword>
<feature type="transmembrane region" description="Helical" evidence="1">
    <location>
        <begin position="34"/>
        <end position="54"/>
    </location>
</feature>
<feature type="transmembrane region" description="Helical" evidence="1">
    <location>
        <begin position="97"/>
        <end position="115"/>
    </location>
</feature>
<evidence type="ECO:0000313" key="2">
    <source>
        <dbReference type="EMBL" id="MFC4903878.1"/>
    </source>
</evidence>
<evidence type="ECO:0000256" key="1">
    <source>
        <dbReference type="SAM" id="Phobius"/>
    </source>
</evidence>
<accession>A0ABV9TK31</accession>
<name>A0ABV9TK31_9MICC</name>
<gene>
    <name evidence="2" type="ORF">ACFPCS_09930</name>
</gene>